<evidence type="ECO:0000256" key="4">
    <source>
        <dbReference type="ARBA" id="ARBA00022475"/>
    </source>
</evidence>
<dbReference type="PANTHER" id="PTHR30269:SF37">
    <property type="entry name" value="MEMBRANE TRANSPORTER PROTEIN"/>
    <property type="match status" value="1"/>
</dbReference>
<dbReference type="AlphaFoldDB" id="Q47NL7"/>
<evidence type="ECO:0000256" key="8">
    <source>
        <dbReference type="RuleBase" id="RU363041"/>
    </source>
</evidence>
<dbReference type="InterPro" id="IPR002781">
    <property type="entry name" value="TM_pro_TauE-like"/>
</dbReference>
<sequence>MFPEPPPFREHRSSLRPAQGRLLPSPHVTESELVFLAAAGTAVLIGTVVQSSVGLGLGLTAAPVVAMLDPTLMPGTLLVLTAVLPLFTVGAEWRHADLRGISWALAGRLVGTVGGVWVVALATPDTLGLWVGVGVLLAVAASLTTLRLRPTPATLSVAGVISGVMGTATSIGGPPVALVYQHEEGPRIRATLGTYFFVGVLLSLAALAVGGQLGLREVATGAALIPFLVAGFLLSRPLRSMLGGQRLRIALLAVVAVSGSTLVLRALV</sequence>
<feature type="transmembrane region" description="Helical" evidence="8">
    <location>
        <begin position="127"/>
        <end position="146"/>
    </location>
</feature>
<proteinExistence type="inferred from homology"/>
<evidence type="ECO:0000256" key="2">
    <source>
        <dbReference type="ARBA" id="ARBA00009142"/>
    </source>
</evidence>
<feature type="transmembrane region" description="Helical" evidence="8">
    <location>
        <begin position="101"/>
        <end position="120"/>
    </location>
</feature>
<gene>
    <name evidence="10" type="ordered locus">Tfu_1919</name>
</gene>
<evidence type="ECO:0000313" key="10">
    <source>
        <dbReference type="EMBL" id="AAZ55952.1"/>
    </source>
</evidence>
<feature type="transmembrane region" description="Helical" evidence="8">
    <location>
        <begin position="71"/>
        <end position="89"/>
    </location>
</feature>
<keyword evidence="4 8" id="KW-1003">Cell membrane</keyword>
<comment type="subcellular location">
    <subcellularLocation>
        <location evidence="1 8">Cell membrane</location>
        <topology evidence="1 8">Multi-pass membrane protein</topology>
    </subcellularLocation>
</comment>
<evidence type="ECO:0000256" key="3">
    <source>
        <dbReference type="ARBA" id="ARBA00022448"/>
    </source>
</evidence>
<dbReference type="GO" id="GO:0005886">
    <property type="term" value="C:plasma membrane"/>
    <property type="evidence" value="ECO:0007669"/>
    <property type="project" value="UniProtKB-SubCell"/>
</dbReference>
<evidence type="ECO:0000256" key="7">
    <source>
        <dbReference type="ARBA" id="ARBA00023136"/>
    </source>
</evidence>
<comment type="similarity">
    <text evidence="2 8">Belongs to the 4-toluene sulfonate uptake permease (TSUP) (TC 2.A.102) family.</text>
</comment>
<dbReference type="HOGENOM" id="CLU_054750_2_0_11"/>
<dbReference type="EMBL" id="CP000088">
    <property type="protein sequence ID" value="AAZ55952.1"/>
    <property type="molecule type" value="Genomic_DNA"/>
</dbReference>
<reference evidence="10" key="1">
    <citation type="submission" date="2005-07" db="EMBL/GenBank/DDBJ databases">
        <title>Complete sequence of Thermobifida fusca YX.</title>
        <authorList>
            <consortium name="US DOE Joint Genome Institute"/>
            <person name="Copeland A."/>
            <person name="Lucas S."/>
            <person name="Lapidus A."/>
            <person name="Barry K."/>
            <person name="Detter J.C."/>
            <person name="Glavina T."/>
            <person name="Hammon N."/>
            <person name="Israni S."/>
            <person name="Pitluck S."/>
            <person name="Di Bartolo G."/>
            <person name="Chain P."/>
            <person name="Schmutz J."/>
            <person name="Larimer F."/>
            <person name="Land M."/>
            <person name="Lykidis A."/>
            <person name="Richardson P."/>
        </authorList>
    </citation>
    <scope>NUCLEOTIDE SEQUENCE</scope>
    <source>
        <strain evidence="10">YX</strain>
    </source>
</reference>
<evidence type="ECO:0000256" key="9">
    <source>
        <dbReference type="SAM" id="MobiDB-lite"/>
    </source>
</evidence>
<keyword evidence="3" id="KW-0813">Transport</keyword>
<protein>
    <recommendedName>
        <fullName evidence="8">Probable membrane transporter protein</fullName>
    </recommendedName>
</protein>
<dbReference type="STRING" id="269800.Tfu_1919"/>
<keyword evidence="7 8" id="KW-0472">Membrane</keyword>
<evidence type="ECO:0000256" key="6">
    <source>
        <dbReference type="ARBA" id="ARBA00022989"/>
    </source>
</evidence>
<dbReference type="PANTHER" id="PTHR30269">
    <property type="entry name" value="TRANSMEMBRANE PROTEIN YFCA"/>
    <property type="match status" value="1"/>
</dbReference>
<feature type="transmembrane region" description="Helical" evidence="8">
    <location>
        <begin position="33"/>
        <end position="59"/>
    </location>
</feature>
<organism evidence="10">
    <name type="scientific">Thermobifida fusca (strain YX)</name>
    <dbReference type="NCBI Taxonomy" id="269800"/>
    <lineage>
        <taxon>Bacteria</taxon>
        <taxon>Bacillati</taxon>
        <taxon>Actinomycetota</taxon>
        <taxon>Actinomycetes</taxon>
        <taxon>Streptosporangiales</taxon>
        <taxon>Nocardiopsidaceae</taxon>
        <taxon>Thermobifida</taxon>
    </lineage>
</organism>
<keyword evidence="6 8" id="KW-1133">Transmembrane helix</keyword>
<feature type="transmembrane region" description="Helical" evidence="8">
    <location>
        <begin position="218"/>
        <end position="235"/>
    </location>
</feature>
<dbReference type="Pfam" id="PF01925">
    <property type="entry name" value="TauE"/>
    <property type="match status" value="1"/>
</dbReference>
<dbReference type="KEGG" id="tfu:Tfu_1919"/>
<feature type="region of interest" description="Disordered" evidence="9">
    <location>
        <begin position="1"/>
        <end position="21"/>
    </location>
</feature>
<name>Q47NL7_THEFY</name>
<evidence type="ECO:0000256" key="5">
    <source>
        <dbReference type="ARBA" id="ARBA00022692"/>
    </source>
</evidence>
<feature type="transmembrane region" description="Helical" evidence="8">
    <location>
        <begin position="158"/>
        <end position="180"/>
    </location>
</feature>
<evidence type="ECO:0000256" key="1">
    <source>
        <dbReference type="ARBA" id="ARBA00004651"/>
    </source>
</evidence>
<feature type="transmembrane region" description="Helical" evidence="8">
    <location>
        <begin position="247"/>
        <end position="267"/>
    </location>
</feature>
<keyword evidence="5 8" id="KW-0812">Transmembrane</keyword>
<accession>Q47NL7</accession>
<dbReference type="InterPro" id="IPR052017">
    <property type="entry name" value="TSUP"/>
</dbReference>
<feature type="transmembrane region" description="Helical" evidence="8">
    <location>
        <begin position="192"/>
        <end position="212"/>
    </location>
</feature>
<dbReference type="eggNOG" id="COG0730">
    <property type="taxonomic scope" value="Bacteria"/>
</dbReference>